<keyword evidence="1" id="KW-0812">Transmembrane</keyword>
<dbReference type="AlphaFoldDB" id="A0A934R937"/>
<evidence type="ECO:0000313" key="2">
    <source>
        <dbReference type="EMBL" id="MBK1818461.1"/>
    </source>
</evidence>
<feature type="transmembrane region" description="Helical" evidence="1">
    <location>
        <begin position="120"/>
        <end position="138"/>
    </location>
</feature>
<keyword evidence="1" id="KW-1133">Transmembrane helix</keyword>
<proteinExistence type="predicted"/>
<comment type="caution">
    <text evidence="2">The sequence shown here is derived from an EMBL/GenBank/DDBJ whole genome shotgun (WGS) entry which is preliminary data.</text>
</comment>
<keyword evidence="3" id="KW-1185">Reference proteome</keyword>
<sequence length="244" mass="27980">MLFYKDGLTGYRKKNEVFYLNKTFERAAKEDFSKMNAGGTLTAAEWKAYAEKQSVLFPEDPYVLPADIKLPMPWPAVLHDYERMKPLQWNILWREYSKEHGLAASPPEEAYTAQKIREQWIVFYICSALSLVAAFILLRTLRRTISVDGEAVTTQQGRRVPFGDLKKLDLRKWETKGLAFIDYDGASGKGRIRIDGLTYGGFKKEQDEPAERLMQRIRAHFSGEIIEYARVTENTPADGETKPG</sequence>
<name>A0A934R937_9BACT</name>
<evidence type="ECO:0000256" key="1">
    <source>
        <dbReference type="SAM" id="Phobius"/>
    </source>
</evidence>
<evidence type="ECO:0000313" key="3">
    <source>
        <dbReference type="Proteomes" id="UP000600139"/>
    </source>
</evidence>
<dbReference type="RefSeq" id="WP_200353406.1">
    <property type="nucleotide sequence ID" value="NZ_BAABHZ010000002.1"/>
</dbReference>
<dbReference type="Proteomes" id="UP000600139">
    <property type="component" value="Unassembled WGS sequence"/>
</dbReference>
<reference evidence="2" key="1">
    <citation type="submission" date="2021-01" db="EMBL/GenBank/DDBJ databases">
        <title>Modified the classification status of verrucomicrobia.</title>
        <authorList>
            <person name="Feng X."/>
        </authorList>
    </citation>
    <scope>NUCLEOTIDE SEQUENCE</scope>
    <source>
        <strain evidence="2">JCM 18052</strain>
    </source>
</reference>
<keyword evidence="1" id="KW-0472">Membrane</keyword>
<gene>
    <name evidence="2" type="ORF">JIN84_22775</name>
</gene>
<dbReference type="EMBL" id="JAENIK010000013">
    <property type="protein sequence ID" value="MBK1818461.1"/>
    <property type="molecule type" value="Genomic_DNA"/>
</dbReference>
<accession>A0A934R937</accession>
<protein>
    <submittedName>
        <fullName evidence="2">Uncharacterized protein</fullName>
    </submittedName>
</protein>
<organism evidence="2 3">
    <name type="scientific">Luteolibacter yonseiensis</name>
    <dbReference type="NCBI Taxonomy" id="1144680"/>
    <lineage>
        <taxon>Bacteria</taxon>
        <taxon>Pseudomonadati</taxon>
        <taxon>Verrucomicrobiota</taxon>
        <taxon>Verrucomicrobiia</taxon>
        <taxon>Verrucomicrobiales</taxon>
        <taxon>Verrucomicrobiaceae</taxon>
        <taxon>Luteolibacter</taxon>
    </lineage>
</organism>